<proteinExistence type="predicted"/>
<evidence type="ECO:0000313" key="1">
    <source>
        <dbReference type="EnsemblMetazoa" id="CJA34331a.1"/>
    </source>
</evidence>
<accession>A0A8R1EFI4</accession>
<reference evidence="1" key="2">
    <citation type="submission" date="2022-06" db="UniProtKB">
        <authorList>
            <consortium name="EnsemblMetazoa"/>
        </authorList>
    </citation>
    <scope>IDENTIFICATION</scope>
    <source>
        <strain evidence="1">DF5081</strain>
    </source>
</reference>
<dbReference type="AlphaFoldDB" id="A0A8R1EFI4"/>
<keyword evidence="2" id="KW-1185">Reference proteome</keyword>
<dbReference type="Proteomes" id="UP000005237">
    <property type="component" value="Unassembled WGS sequence"/>
</dbReference>
<dbReference type="EnsemblMetazoa" id="CJA34331a.1">
    <property type="protein sequence ID" value="CJA34331a.1"/>
    <property type="gene ID" value="WBGene00210178"/>
</dbReference>
<name>A0A8R1EFI4_CAEJA</name>
<reference evidence="2" key="1">
    <citation type="submission" date="2010-08" db="EMBL/GenBank/DDBJ databases">
        <authorList>
            <consortium name="Caenorhabditis japonica Sequencing Consortium"/>
            <person name="Wilson R.K."/>
        </authorList>
    </citation>
    <scope>NUCLEOTIDE SEQUENCE [LARGE SCALE GENOMIC DNA]</scope>
    <source>
        <strain evidence="2">DF5081</strain>
    </source>
</reference>
<sequence>MDVWFRNVAVPYSGTFHSLADLYRSSSRTATTWNCEAGGQTVSVRVCTADVGDTVSPSGYTVAVLKSNSSISSVPRIPLIFGIVKCKSSHLTYVRAVFRLSNHYDDDDDEDVEERKECDW</sequence>
<protein>
    <submittedName>
        <fullName evidence="1">Uncharacterized protein</fullName>
    </submittedName>
</protein>
<organism evidence="1 2">
    <name type="scientific">Caenorhabditis japonica</name>
    <dbReference type="NCBI Taxonomy" id="281687"/>
    <lineage>
        <taxon>Eukaryota</taxon>
        <taxon>Metazoa</taxon>
        <taxon>Ecdysozoa</taxon>
        <taxon>Nematoda</taxon>
        <taxon>Chromadorea</taxon>
        <taxon>Rhabditida</taxon>
        <taxon>Rhabditina</taxon>
        <taxon>Rhabditomorpha</taxon>
        <taxon>Rhabditoidea</taxon>
        <taxon>Rhabditidae</taxon>
        <taxon>Peloderinae</taxon>
        <taxon>Caenorhabditis</taxon>
    </lineage>
</organism>
<evidence type="ECO:0000313" key="2">
    <source>
        <dbReference type="Proteomes" id="UP000005237"/>
    </source>
</evidence>